<evidence type="ECO:0008006" key="3">
    <source>
        <dbReference type="Google" id="ProtNLM"/>
    </source>
</evidence>
<evidence type="ECO:0000313" key="2">
    <source>
        <dbReference type="Proteomes" id="UP000241462"/>
    </source>
</evidence>
<evidence type="ECO:0000313" key="1">
    <source>
        <dbReference type="EMBL" id="PSR89019.1"/>
    </source>
</evidence>
<keyword evidence="2" id="KW-1185">Reference proteome</keyword>
<name>A0A2T3AAV5_9PEZI</name>
<dbReference type="OrthoDB" id="5403997at2759"/>
<dbReference type="EMBL" id="KZ678422">
    <property type="protein sequence ID" value="PSR89019.1"/>
    <property type="molecule type" value="Genomic_DNA"/>
</dbReference>
<sequence>MPPKRVIAERGYGSGKRIEKSYFSSTYETLTSPENSAMVKAIAAFGVGVAFLSSSFGEFLLPPQ</sequence>
<dbReference type="AlphaFoldDB" id="A0A2T3AAV5"/>
<proteinExistence type="predicted"/>
<organism evidence="1 2">
    <name type="scientific">Coniella lustricola</name>
    <dbReference type="NCBI Taxonomy" id="2025994"/>
    <lineage>
        <taxon>Eukaryota</taxon>
        <taxon>Fungi</taxon>
        <taxon>Dikarya</taxon>
        <taxon>Ascomycota</taxon>
        <taxon>Pezizomycotina</taxon>
        <taxon>Sordariomycetes</taxon>
        <taxon>Sordariomycetidae</taxon>
        <taxon>Diaporthales</taxon>
        <taxon>Schizoparmaceae</taxon>
        <taxon>Coniella</taxon>
    </lineage>
</organism>
<accession>A0A2T3AAV5</accession>
<protein>
    <recommendedName>
        <fullName evidence="3">TOM core complex subunit Tom6</fullName>
    </recommendedName>
</protein>
<dbReference type="Proteomes" id="UP000241462">
    <property type="component" value="Unassembled WGS sequence"/>
</dbReference>
<dbReference type="InParanoid" id="A0A2T3AAV5"/>
<gene>
    <name evidence="1" type="ORF">BD289DRAFT_431301</name>
</gene>
<reference evidence="1 2" key="1">
    <citation type="journal article" date="2018" name="Mycol. Prog.">
        <title>Coniella lustricola, a new species from submerged detritus.</title>
        <authorList>
            <person name="Raudabaugh D.B."/>
            <person name="Iturriaga T."/>
            <person name="Carver A."/>
            <person name="Mondo S."/>
            <person name="Pangilinan J."/>
            <person name="Lipzen A."/>
            <person name="He G."/>
            <person name="Amirebrahimi M."/>
            <person name="Grigoriev I.V."/>
            <person name="Miller A.N."/>
        </authorList>
    </citation>
    <scope>NUCLEOTIDE SEQUENCE [LARGE SCALE GENOMIC DNA]</scope>
    <source>
        <strain evidence="1 2">B22-T-1</strain>
    </source>
</reference>